<protein>
    <recommendedName>
        <fullName evidence="3">Glycosyl transferase</fullName>
    </recommendedName>
</protein>
<accession>A0AAE9HZD7</accession>
<name>A0AAE9HZD7_9BURK</name>
<sequence>MTSTPVRVFAASTPAEWLPARLLEFSIRETTSQPVEFAQLHTFERPIPMPAALQNRPRTPFSFQRFLIPELCDLRGQAIYMDADMQVFRDIAGLWDTPMEGCDLQTVQAAGDGRRGQFSVMLLDCERLAWSIDKIVAQLDGGALTYETLMYEMRVASKIGHGIAPHWNSLERFEPGLTSLLHYTDMNTQPWISPDNPLESLWIDGLRRALTAGFISDAELQREIDTRHVRPSLRARLQDDQLTRSAARQIDATFVAPYRSLKSGRARPWNSVRSMAGAALRKLRRMSQNGWRA</sequence>
<evidence type="ECO:0000313" key="1">
    <source>
        <dbReference type="EMBL" id="URF03410.1"/>
    </source>
</evidence>
<dbReference type="Proteomes" id="UP001056132">
    <property type="component" value="Chromosome 1"/>
</dbReference>
<evidence type="ECO:0008006" key="3">
    <source>
        <dbReference type="Google" id="ProtNLM"/>
    </source>
</evidence>
<dbReference type="EMBL" id="CP097330">
    <property type="protein sequence ID" value="URF03410.1"/>
    <property type="molecule type" value="Genomic_DNA"/>
</dbReference>
<dbReference type="Gene3D" id="3.90.550.10">
    <property type="entry name" value="Spore Coat Polysaccharide Biosynthesis Protein SpsA, Chain A"/>
    <property type="match status" value="1"/>
</dbReference>
<dbReference type="KEGG" id="ccam:M5D45_12845"/>
<dbReference type="SUPFAM" id="SSF53448">
    <property type="entry name" value="Nucleotide-diphospho-sugar transferases"/>
    <property type="match status" value="1"/>
</dbReference>
<dbReference type="InterPro" id="IPR002495">
    <property type="entry name" value="Glyco_trans_8"/>
</dbReference>
<reference evidence="1" key="2">
    <citation type="submission" date="2022-05" db="EMBL/GenBank/DDBJ databases">
        <authorList>
            <person name="Kunte H.-J."/>
        </authorList>
    </citation>
    <scope>NUCLEOTIDE SEQUENCE</scope>
    <source>
        <strain evidence="1">G5</strain>
    </source>
</reference>
<reference evidence="1" key="1">
    <citation type="journal article" date="2022" name="Microbiol. Resour. Announc.">
        <title>Genome Sequence of Cupriavidus campinensis Strain G5, a Member of a Bacterial Consortium Capable of Polyethylene Degradation.</title>
        <authorList>
            <person name="Schneider B."/>
            <person name="Pfeiffer F."/>
            <person name="Dyall-Smith M."/>
            <person name="Kunte H.J."/>
        </authorList>
    </citation>
    <scope>NUCLEOTIDE SEQUENCE</scope>
    <source>
        <strain evidence="1">G5</strain>
    </source>
</reference>
<dbReference type="Pfam" id="PF01501">
    <property type="entry name" value="Glyco_transf_8"/>
    <property type="match status" value="1"/>
</dbReference>
<dbReference type="AlphaFoldDB" id="A0AAE9HZD7"/>
<proteinExistence type="predicted"/>
<dbReference type="RefSeq" id="WP_250024738.1">
    <property type="nucleotide sequence ID" value="NZ_CP097330.1"/>
</dbReference>
<organism evidence="1 2">
    <name type="scientific">Cupriavidus campinensis</name>
    <dbReference type="NCBI Taxonomy" id="151783"/>
    <lineage>
        <taxon>Bacteria</taxon>
        <taxon>Pseudomonadati</taxon>
        <taxon>Pseudomonadota</taxon>
        <taxon>Betaproteobacteria</taxon>
        <taxon>Burkholderiales</taxon>
        <taxon>Burkholderiaceae</taxon>
        <taxon>Cupriavidus</taxon>
    </lineage>
</organism>
<gene>
    <name evidence="1" type="ORF">M5D45_12845</name>
</gene>
<evidence type="ECO:0000313" key="2">
    <source>
        <dbReference type="Proteomes" id="UP001056132"/>
    </source>
</evidence>
<dbReference type="GO" id="GO:0016757">
    <property type="term" value="F:glycosyltransferase activity"/>
    <property type="evidence" value="ECO:0007669"/>
    <property type="project" value="InterPro"/>
</dbReference>
<dbReference type="InterPro" id="IPR029044">
    <property type="entry name" value="Nucleotide-diphossugar_trans"/>
</dbReference>